<keyword evidence="1" id="KW-0833">Ubl conjugation pathway</keyword>
<keyword evidence="1" id="KW-0863">Zinc-finger</keyword>
<organism evidence="2 3">
    <name type="scientific">Thelohanellus kitauei</name>
    <name type="common">Myxosporean</name>
    <dbReference type="NCBI Taxonomy" id="669202"/>
    <lineage>
        <taxon>Eukaryota</taxon>
        <taxon>Metazoa</taxon>
        <taxon>Cnidaria</taxon>
        <taxon>Myxozoa</taxon>
        <taxon>Myxosporea</taxon>
        <taxon>Bivalvulida</taxon>
        <taxon>Platysporina</taxon>
        <taxon>Myxobolidae</taxon>
        <taxon>Thelohanellus</taxon>
    </lineage>
</organism>
<evidence type="ECO:0000313" key="2">
    <source>
        <dbReference type="EMBL" id="KII66607.1"/>
    </source>
</evidence>
<dbReference type="GO" id="GO:0071596">
    <property type="term" value="P:ubiquitin-dependent protein catabolic process via the N-end rule pathway"/>
    <property type="evidence" value="ECO:0007669"/>
    <property type="project" value="UniProtKB-UniRule"/>
</dbReference>
<dbReference type="GO" id="GO:0016567">
    <property type="term" value="P:protein ubiquitination"/>
    <property type="evidence" value="ECO:0007669"/>
    <property type="project" value="UniProtKB-UniRule"/>
</dbReference>
<dbReference type="Gene3D" id="1.10.10.2670">
    <property type="entry name" value="E3 ubiquitin-protein ligase"/>
    <property type="match status" value="1"/>
</dbReference>
<evidence type="ECO:0000313" key="3">
    <source>
        <dbReference type="Proteomes" id="UP000031668"/>
    </source>
</evidence>
<dbReference type="InterPro" id="IPR039164">
    <property type="entry name" value="UBR1-like"/>
</dbReference>
<dbReference type="PANTHER" id="PTHR21497">
    <property type="entry name" value="UBIQUITIN LIGASE E3 ALPHA-RELATED"/>
    <property type="match status" value="1"/>
</dbReference>
<dbReference type="GO" id="GO:0000151">
    <property type="term" value="C:ubiquitin ligase complex"/>
    <property type="evidence" value="ECO:0007669"/>
    <property type="project" value="TreeGrafter"/>
</dbReference>
<comment type="caution">
    <text evidence="2">The sequence shown here is derived from an EMBL/GenBank/DDBJ whole genome shotgun (WGS) entry which is preliminary data.</text>
</comment>
<dbReference type="PANTHER" id="PTHR21497:SF24">
    <property type="entry name" value="E3 UBIQUITIN-PROTEIN LIGASE UBR1"/>
    <property type="match status" value="1"/>
</dbReference>
<comment type="catalytic activity">
    <reaction evidence="1">
        <text>S-ubiquitinyl-[E2 ubiquitin-conjugating enzyme]-L-cysteine + [acceptor protein]-L-lysine = [E2 ubiquitin-conjugating enzyme]-L-cysteine + N(6)-ubiquitinyl-[acceptor protein]-L-lysine.</text>
        <dbReference type="EC" id="2.3.2.27"/>
    </reaction>
</comment>
<accession>A0A0C2MYD2</accession>
<comment type="pathway">
    <text evidence="1">Protein modification; protein ubiquitination.</text>
</comment>
<dbReference type="InterPro" id="IPR042065">
    <property type="entry name" value="E3_ELL-like"/>
</dbReference>
<keyword evidence="1" id="KW-0808">Transferase</keyword>
<gene>
    <name evidence="2" type="ORF">RF11_13768</name>
</gene>
<dbReference type="Proteomes" id="UP000031668">
    <property type="component" value="Unassembled WGS sequence"/>
</dbReference>
<reference evidence="2 3" key="1">
    <citation type="journal article" date="2014" name="Genome Biol. Evol.">
        <title>The genome of the myxosporean Thelohanellus kitauei shows adaptations to nutrient acquisition within its fish host.</title>
        <authorList>
            <person name="Yang Y."/>
            <person name="Xiong J."/>
            <person name="Zhou Z."/>
            <person name="Huo F."/>
            <person name="Miao W."/>
            <person name="Ran C."/>
            <person name="Liu Y."/>
            <person name="Zhang J."/>
            <person name="Feng J."/>
            <person name="Wang M."/>
            <person name="Wang M."/>
            <person name="Wang L."/>
            <person name="Yao B."/>
        </authorList>
    </citation>
    <scope>NUCLEOTIDE SEQUENCE [LARGE SCALE GENOMIC DNA]</scope>
    <source>
        <strain evidence="2">Wuqing</strain>
    </source>
</reference>
<comment type="similarity">
    <text evidence="1">Belongs to the E3 ubiquitin-protein ligase UBR1-like family.</text>
</comment>
<sequence>MTADQKARKWCLIVFSDGLNKSDPSKISETLKISRKDAKELTIEINSNGYGCIKYLQDYNECAVFRSRCVKLFNKCSKKPMSLAMIKVHHLYSIEVFSQLTGFINEYCSSKTQIYNLLVRILTQESTLINRYLFNEKFMCKSFRFRMINQILMLLTYSDVGKIYLARVYLENIDQIYDSYLQDHFDLNSLFPSLAIQFITTPCVIEYLVKNEFLYKLAKCFTSKVMNIIVVQETTLVDTNNQDSTVKMERILTMPDVMFGWLGVDLDIDSRSSEFRADVNRTAEHFIQFCVDFDNLPLDFDTNYFDEENNYFIRLVLKLQDVIFRFVKSSISDRNSFAEKAEKLLRVFQRFEKENKTMVENLTYMYDHRRNKTFNLSRKLFIHLLIHGHVNDYLPCEAYKQVLGDENMLVFIIQPFVDILDSLFNFYGEKWHTELAYHKLTDFYNCSSKVPYLNMQLLYTLQILVSNMDPFGSLRHILYCTFPHLLPKTPIESIHSTVTDLWISKKCNFHYLLTVIFNVLCERYFIGKLKNWKESLFERRVIHFLAIRDRTREEILKDALNQIKIFKIEEEWLDTVLERVSLETRSPNSRVKFSLKPELYNIINPFHFMYNLLESRKALDRLNNLYEQNQCKFDVMEIADLKEEFMGMNKFIFSKELLILIQTYLERSLESHLNKVQKKESINLCLMCIALISKLTQNPHLKRLYNDDITYIFGKNTHTGNGTLLGFLRKFRRTRDDAMSRSIIDYIFEVNGTPMLRESFNSRSEDYRLRSSLTSHTEKLDNSINPITTCVPKREPQTGQEGNESKSQYLNLFCEICQAVESIKHENVNIFHHSTPHLCFAFIKWSRIISQCGDARVDFFENVISNPNILFEAIEKSDASRHVHPEISVSGCSHMCHLKCATFYSEIMNKTMDHLGSNSVYNCCLCKTKNNFVIPMNFAIDKNSQNVESYSIISHLINTFTSMASIDSSSQGQEFITEAKNTKCSIDELLLSYLNSPTDVNNFYLKNCSVFYNMDCSTGYTNAEHFFDRVISRSISSLAANITKIELEYRDDFPTYPTNDFRNIKINKQFSRYCFYTCGLAPALKACNMSDEEISGYLTPVYVQRLEKLKNIIEIFDIRQPVNTTLDFQTDFDRFEEFVSSFMTISAILNLNSSCRGRLNENFEYPLVRLFFWLIVSDGVPVMK</sequence>
<dbReference type="GO" id="GO:0008270">
    <property type="term" value="F:zinc ion binding"/>
    <property type="evidence" value="ECO:0007669"/>
    <property type="project" value="UniProtKB-UniRule"/>
</dbReference>
<dbReference type="EC" id="2.3.2.27" evidence="1"/>
<evidence type="ECO:0000256" key="1">
    <source>
        <dbReference type="RuleBase" id="RU366018"/>
    </source>
</evidence>
<keyword evidence="1" id="KW-0862">Zinc</keyword>
<dbReference type="EMBL" id="JWZT01003505">
    <property type="protein sequence ID" value="KII66607.1"/>
    <property type="molecule type" value="Genomic_DNA"/>
</dbReference>
<protein>
    <recommendedName>
        <fullName evidence="1">E3 ubiquitin-protein ligase</fullName>
        <ecNumber evidence="1">2.3.2.27</ecNumber>
    </recommendedName>
</protein>
<dbReference type="GO" id="GO:0061630">
    <property type="term" value="F:ubiquitin protein ligase activity"/>
    <property type="evidence" value="ECO:0007669"/>
    <property type="project" value="UniProtKB-UniRule"/>
</dbReference>
<name>A0A0C2MYD2_THEKT</name>
<dbReference type="OrthoDB" id="26387at2759"/>
<dbReference type="AlphaFoldDB" id="A0A0C2MYD2"/>
<proteinExistence type="inferred from homology"/>
<dbReference type="GO" id="GO:0005737">
    <property type="term" value="C:cytoplasm"/>
    <property type="evidence" value="ECO:0007669"/>
    <property type="project" value="TreeGrafter"/>
</dbReference>
<keyword evidence="1" id="KW-0479">Metal-binding</keyword>
<keyword evidence="3" id="KW-1185">Reference proteome</keyword>
<comment type="function">
    <text evidence="1">Ubiquitin ligase protein which is a component of the N-end rule pathway. Recognizes and binds to proteins bearing specific N-terminal residues that are destabilizing according to the N-end rule, leading to their ubiquitination and subsequent degradation.</text>
</comment>